<proteinExistence type="predicted"/>
<evidence type="ECO:0000313" key="4">
    <source>
        <dbReference type="Proteomes" id="UP000799302"/>
    </source>
</evidence>
<keyword evidence="2" id="KW-0472">Membrane</keyword>
<evidence type="ECO:0000313" key="3">
    <source>
        <dbReference type="EMBL" id="KAF2663638.1"/>
    </source>
</evidence>
<keyword evidence="4" id="KW-1185">Reference proteome</keyword>
<feature type="transmembrane region" description="Helical" evidence="2">
    <location>
        <begin position="209"/>
        <end position="231"/>
    </location>
</feature>
<gene>
    <name evidence="3" type="ORF">BT63DRAFT_429921</name>
</gene>
<evidence type="ECO:0000256" key="1">
    <source>
        <dbReference type="SAM" id="MobiDB-lite"/>
    </source>
</evidence>
<evidence type="ECO:0000256" key="2">
    <source>
        <dbReference type="SAM" id="Phobius"/>
    </source>
</evidence>
<organism evidence="3 4">
    <name type="scientific">Microthyrium microscopicum</name>
    <dbReference type="NCBI Taxonomy" id="703497"/>
    <lineage>
        <taxon>Eukaryota</taxon>
        <taxon>Fungi</taxon>
        <taxon>Dikarya</taxon>
        <taxon>Ascomycota</taxon>
        <taxon>Pezizomycotina</taxon>
        <taxon>Dothideomycetes</taxon>
        <taxon>Dothideomycetes incertae sedis</taxon>
        <taxon>Microthyriales</taxon>
        <taxon>Microthyriaceae</taxon>
        <taxon>Microthyrium</taxon>
    </lineage>
</organism>
<sequence>MIIDVSNEVSALASRISAANQRNVCYDGTEAGNSASQELARLEASKSAASSGASKFQAPKLRTKTNRAPSYVQPFHKTLNVRQESSPNPPSQIPVATTVGAQQPVAFTATEITTIHTIKMREAVGKTKTAPTTETVKFPTASAMADARQTSSVNNPRPFKHFRHNHPTGSSTLAKSTSHILDSGSLFRQAHKPESSYSKPEVSPALQSAGITVGILLAIGFLLVCAIYWVVTSNKSQSKSQHNAEYRRLPPVNHVHSDGSFSTPNSTSSSARSTPERGLASGYSKSSSPGTRLVIDTNAANSLVRRNVPTSSAQDSFFGATPAAMTSALNTPAANTSTFHTPAADASVRHSSGFQRTEEWDLEGQCKPVSPVSPTPRRNFKDELRDGTEALRNGSDMLGRTVSSVVIGAVNVVGDGILRYTEDQGGDDDLLLPITKGDRDAAADADI</sequence>
<dbReference type="AlphaFoldDB" id="A0A6A6TXS1"/>
<name>A0A6A6TXS1_9PEZI</name>
<protein>
    <submittedName>
        <fullName evidence="3">Uncharacterized protein</fullName>
    </submittedName>
</protein>
<feature type="compositionally biased region" description="Low complexity" evidence="1">
    <location>
        <begin position="258"/>
        <end position="273"/>
    </location>
</feature>
<dbReference type="EMBL" id="MU004244">
    <property type="protein sequence ID" value="KAF2663638.1"/>
    <property type="molecule type" value="Genomic_DNA"/>
</dbReference>
<dbReference type="Proteomes" id="UP000799302">
    <property type="component" value="Unassembled WGS sequence"/>
</dbReference>
<keyword evidence="2" id="KW-1133">Transmembrane helix</keyword>
<accession>A0A6A6TXS1</accession>
<feature type="region of interest" description="Disordered" evidence="1">
    <location>
        <begin position="251"/>
        <end position="292"/>
    </location>
</feature>
<keyword evidence="2" id="KW-0812">Transmembrane</keyword>
<reference evidence="3" key="1">
    <citation type="journal article" date="2020" name="Stud. Mycol.">
        <title>101 Dothideomycetes genomes: a test case for predicting lifestyles and emergence of pathogens.</title>
        <authorList>
            <person name="Haridas S."/>
            <person name="Albert R."/>
            <person name="Binder M."/>
            <person name="Bloem J."/>
            <person name="Labutti K."/>
            <person name="Salamov A."/>
            <person name="Andreopoulos B."/>
            <person name="Baker S."/>
            <person name="Barry K."/>
            <person name="Bills G."/>
            <person name="Bluhm B."/>
            <person name="Cannon C."/>
            <person name="Castanera R."/>
            <person name="Culley D."/>
            <person name="Daum C."/>
            <person name="Ezra D."/>
            <person name="Gonzalez J."/>
            <person name="Henrissat B."/>
            <person name="Kuo A."/>
            <person name="Liang C."/>
            <person name="Lipzen A."/>
            <person name="Lutzoni F."/>
            <person name="Magnuson J."/>
            <person name="Mondo S."/>
            <person name="Nolan M."/>
            <person name="Ohm R."/>
            <person name="Pangilinan J."/>
            <person name="Park H.-J."/>
            <person name="Ramirez L."/>
            <person name="Alfaro M."/>
            <person name="Sun H."/>
            <person name="Tritt A."/>
            <person name="Yoshinaga Y."/>
            <person name="Zwiers L.-H."/>
            <person name="Turgeon B."/>
            <person name="Goodwin S."/>
            <person name="Spatafora J."/>
            <person name="Crous P."/>
            <person name="Grigoriev I."/>
        </authorList>
    </citation>
    <scope>NUCLEOTIDE SEQUENCE</scope>
    <source>
        <strain evidence="3">CBS 115976</strain>
    </source>
</reference>